<evidence type="ECO:0000313" key="1">
    <source>
        <dbReference type="EMBL" id="KRY09595.1"/>
    </source>
</evidence>
<comment type="caution">
    <text evidence="1">The sequence shown here is derived from an EMBL/GenBank/DDBJ whole genome shotgun (WGS) entry which is preliminary data.</text>
</comment>
<name>A0A0V0ZB67_9BILA</name>
<accession>A0A0V0ZB67</accession>
<evidence type="ECO:0000313" key="2">
    <source>
        <dbReference type="Proteomes" id="UP000054783"/>
    </source>
</evidence>
<dbReference type="EMBL" id="JYDQ01000267">
    <property type="protein sequence ID" value="KRY09595.1"/>
    <property type="molecule type" value="Genomic_DNA"/>
</dbReference>
<gene>
    <name evidence="1" type="ORF">T12_8817</name>
</gene>
<sequence length="196" mass="22261">MNYAIQFHSKQNRPNNAKRLGSYLNFHISNPEMRRRVLAKSILFLSSLSIARETLFTAARAITDFYANRGGLKISFILTKQKNRRWARTSGRRGYLSIGWLSAFEHFHVPCLVELSLGSSTVTLHDATLTYQMIKVHIFKAHLFLTRLRYQRPAALLGSQQWDLKHGLFSSTALAPPPALLPLTGPPSPVLARDRF</sequence>
<keyword evidence="2" id="KW-1185">Reference proteome</keyword>
<dbReference type="Proteomes" id="UP000054783">
    <property type="component" value="Unassembled WGS sequence"/>
</dbReference>
<organism evidence="1 2">
    <name type="scientific">Trichinella patagoniensis</name>
    <dbReference type="NCBI Taxonomy" id="990121"/>
    <lineage>
        <taxon>Eukaryota</taxon>
        <taxon>Metazoa</taxon>
        <taxon>Ecdysozoa</taxon>
        <taxon>Nematoda</taxon>
        <taxon>Enoplea</taxon>
        <taxon>Dorylaimia</taxon>
        <taxon>Trichinellida</taxon>
        <taxon>Trichinellidae</taxon>
        <taxon>Trichinella</taxon>
    </lineage>
</organism>
<proteinExistence type="predicted"/>
<dbReference type="AlphaFoldDB" id="A0A0V0ZB67"/>
<reference evidence="1 2" key="1">
    <citation type="submission" date="2015-01" db="EMBL/GenBank/DDBJ databases">
        <title>Evolution of Trichinella species and genotypes.</title>
        <authorList>
            <person name="Korhonen P.K."/>
            <person name="Edoardo P."/>
            <person name="Giuseppe L.R."/>
            <person name="Gasser R.B."/>
        </authorList>
    </citation>
    <scope>NUCLEOTIDE SEQUENCE [LARGE SCALE GENOMIC DNA]</scope>
    <source>
        <strain evidence="1">ISS2496</strain>
    </source>
</reference>
<protein>
    <submittedName>
        <fullName evidence="1">Uncharacterized protein</fullName>
    </submittedName>
</protein>